<evidence type="ECO:0000256" key="7">
    <source>
        <dbReference type="ARBA" id="ARBA00022982"/>
    </source>
</evidence>
<dbReference type="PROSITE" id="PS50902">
    <property type="entry name" value="FLAVODOXIN_LIKE"/>
    <property type="match status" value="1"/>
</dbReference>
<dbReference type="GO" id="GO:0016651">
    <property type="term" value="F:oxidoreductase activity, acting on NAD(P)H"/>
    <property type="evidence" value="ECO:0007669"/>
    <property type="project" value="UniProtKB-ARBA"/>
</dbReference>
<comment type="function">
    <text evidence="2">Low-potential electron donor to a number of redox enzymes.</text>
</comment>
<evidence type="ECO:0000313" key="10">
    <source>
        <dbReference type="Proteomes" id="UP000295832"/>
    </source>
</evidence>
<comment type="similarity">
    <text evidence="3">Belongs to the flavodoxin family.</text>
</comment>
<evidence type="ECO:0000256" key="2">
    <source>
        <dbReference type="ARBA" id="ARBA00003297"/>
    </source>
</evidence>
<dbReference type="InterPro" id="IPR050619">
    <property type="entry name" value="Flavodoxin"/>
</dbReference>
<evidence type="ECO:0000256" key="1">
    <source>
        <dbReference type="ARBA" id="ARBA00001917"/>
    </source>
</evidence>
<dbReference type="SUPFAM" id="SSF52218">
    <property type="entry name" value="Flavoproteins"/>
    <property type="match status" value="1"/>
</dbReference>
<gene>
    <name evidence="9" type="ORF">C7959_11150</name>
</gene>
<evidence type="ECO:0000256" key="6">
    <source>
        <dbReference type="ARBA" id="ARBA00022643"/>
    </source>
</evidence>
<feature type="domain" description="Flavodoxin-like" evidence="8">
    <location>
        <begin position="4"/>
        <end position="142"/>
    </location>
</feature>
<comment type="caution">
    <text evidence="9">The sequence shown here is derived from an EMBL/GenBank/DDBJ whole genome shotgun (WGS) entry which is preliminary data.</text>
</comment>
<dbReference type="AlphaFoldDB" id="A0A4R8H9C4"/>
<evidence type="ECO:0000256" key="3">
    <source>
        <dbReference type="ARBA" id="ARBA00005267"/>
    </source>
</evidence>
<dbReference type="STRING" id="926561.GCA_000379025_01279"/>
<name>A0A4R8H9C4_9FIRM</name>
<proteinExistence type="inferred from homology"/>
<evidence type="ECO:0000259" key="8">
    <source>
        <dbReference type="PROSITE" id="PS50902"/>
    </source>
</evidence>
<keyword evidence="7" id="KW-0249">Electron transport</keyword>
<dbReference type="PRINTS" id="PR00369">
    <property type="entry name" value="FLAVODOXIN"/>
</dbReference>
<accession>A0A4R8H9C4</accession>
<keyword evidence="4" id="KW-0813">Transport</keyword>
<evidence type="ECO:0000256" key="4">
    <source>
        <dbReference type="ARBA" id="ARBA00022448"/>
    </source>
</evidence>
<protein>
    <submittedName>
        <fullName evidence="9">Flavodoxin I</fullName>
    </submittedName>
</protein>
<dbReference type="RefSeq" id="WP_134116483.1">
    <property type="nucleotide sequence ID" value="NZ_SOEG01000011.1"/>
</dbReference>
<dbReference type="InterPro" id="IPR008254">
    <property type="entry name" value="Flavodoxin/NO_synth"/>
</dbReference>
<evidence type="ECO:0000256" key="5">
    <source>
        <dbReference type="ARBA" id="ARBA00022630"/>
    </source>
</evidence>
<dbReference type="Pfam" id="PF00258">
    <property type="entry name" value="Flavodoxin_1"/>
    <property type="match status" value="1"/>
</dbReference>
<dbReference type="InterPro" id="IPR001094">
    <property type="entry name" value="Flavdoxin-like"/>
</dbReference>
<keyword evidence="6" id="KW-0288">FMN</keyword>
<reference evidence="9 10" key="1">
    <citation type="submission" date="2019-03" db="EMBL/GenBank/DDBJ databases">
        <title>Subsurface microbial communities from deep shales in Ohio and West Virginia, USA.</title>
        <authorList>
            <person name="Wrighton K."/>
        </authorList>
    </citation>
    <scope>NUCLEOTIDE SEQUENCE [LARGE SCALE GENOMIC DNA]</scope>
    <source>
        <strain evidence="9 10">MSL 6dP</strain>
    </source>
</reference>
<sequence length="142" mass="15882">MEKAIIVYGSTMGNTERLSEVVEDALSENYNLERKDVVNTKIEELDEFDLIIFGSSTWGSGELQEDFDDFYSSLSDLDLSTKKGGVFGAGDTAFPDFCGAVDILEDKLEELGVELIVESFRWDGDITSEAEDEIRSWAKELE</sequence>
<dbReference type="Proteomes" id="UP000295832">
    <property type="component" value="Unassembled WGS sequence"/>
</dbReference>
<keyword evidence="5" id="KW-0285">Flavoprotein</keyword>
<dbReference type="PANTHER" id="PTHR42809">
    <property type="entry name" value="FLAVODOXIN 2"/>
    <property type="match status" value="1"/>
</dbReference>
<organism evidence="9 10">
    <name type="scientific">Orenia marismortui</name>
    <dbReference type="NCBI Taxonomy" id="46469"/>
    <lineage>
        <taxon>Bacteria</taxon>
        <taxon>Bacillati</taxon>
        <taxon>Bacillota</taxon>
        <taxon>Clostridia</taxon>
        <taxon>Halanaerobiales</taxon>
        <taxon>Halobacteroidaceae</taxon>
        <taxon>Orenia</taxon>
    </lineage>
</organism>
<dbReference type="EMBL" id="SOEG01000011">
    <property type="protein sequence ID" value="TDX51654.1"/>
    <property type="molecule type" value="Genomic_DNA"/>
</dbReference>
<comment type="cofactor">
    <cofactor evidence="1">
        <name>FMN</name>
        <dbReference type="ChEBI" id="CHEBI:58210"/>
    </cofactor>
</comment>
<dbReference type="GO" id="GO:0010181">
    <property type="term" value="F:FMN binding"/>
    <property type="evidence" value="ECO:0007669"/>
    <property type="project" value="InterPro"/>
</dbReference>
<keyword evidence="10" id="KW-1185">Reference proteome</keyword>
<dbReference type="InterPro" id="IPR029039">
    <property type="entry name" value="Flavoprotein-like_sf"/>
</dbReference>
<dbReference type="Gene3D" id="3.40.50.360">
    <property type="match status" value="1"/>
</dbReference>
<dbReference type="PANTHER" id="PTHR42809:SF1">
    <property type="entry name" value="FLAVODOXIN 1"/>
    <property type="match status" value="1"/>
</dbReference>
<evidence type="ECO:0000313" key="9">
    <source>
        <dbReference type="EMBL" id="TDX51654.1"/>
    </source>
</evidence>